<evidence type="ECO:0000313" key="2">
    <source>
        <dbReference type="EMBL" id="MFC5847261.1"/>
    </source>
</evidence>
<gene>
    <name evidence="2" type="ORF">ACFPQ6_02965</name>
</gene>
<dbReference type="CDD" id="cd00298">
    <property type="entry name" value="ACD_sHsps_p23-like"/>
    <property type="match status" value="1"/>
</dbReference>
<reference evidence="3" key="1">
    <citation type="journal article" date="2019" name="Int. J. Syst. Evol. Microbiol.">
        <title>The Global Catalogue of Microorganisms (GCM) 10K type strain sequencing project: providing services to taxonomists for standard genome sequencing and annotation.</title>
        <authorList>
            <consortium name="The Broad Institute Genomics Platform"/>
            <consortium name="The Broad Institute Genome Sequencing Center for Infectious Disease"/>
            <person name="Wu L."/>
            <person name="Ma J."/>
        </authorList>
    </citation>
    <scope>NUCLEOTIDE SEQUENCE [LARGE SCALE GENOMIC DNA]</scope>
    <source>
        <strain evidence="3">CGMCC 1.15053</strain>
    </source>
</reference>
<keyword evidence="1" id="KW-0732">Signal</keyword>
<dbReference type="Proteomes" id="UP001595979">
    <property type="component" value="Unassembled WGS sequence"/>
</dbReference>
<sequence>MRQVKFFAIAAALLLGSTSLAATATSSSTSYDQATMQLEATGAAQEAVNFTVPNASITIPGSQVFPGNSFTVTIPVSNTSDRDIRVTVSDPGVTGDLAGKLTVTPVKTSADIVAGGSGSLSYTFTLADSVKGDQTIEGKAFTVTFSLTGTAINDGAKDSSF</sequence>
<keyword evidence="3" id="KW-1185">Reference proteome</keyword>
<feature type="signal peptide" evidence="1">
    <location>
        <begin position="1"/>
        <end position="21"/>
    </location>
</feature>
<organism evidence="2 3">
    <name type="scientific">Deinococcus petrolearius</name>
    <dbReference type="NCBI Taxonomy" id="1751295"/>
    <lineage>
        <taxon>Bacteria</taxon>
        <taxon>Thermotogati</taxon>
        <taxon>Deinococcota</taxon>
        <taxon>Deinococci</taxon>
        <taxon>Deinococcales</taxon>
        <taxon>Deinococcaceae</taxon>
        <taxon>Deinococcus</taxon>
    </lineage>
</organism>
<dbReference type="RefSeq" id="WP_380046254.1">
    <property type="nucleotide sequence ID" value="NZ_JBHSOH010000004.1"/>
</dbReference>
<evidence type="ECO:0000313" key="3">
    <source>
        <dbReference type="Proteomes" id="UP001595979"/>
    </source>
</evidence>
<dbReference type="EMBL" id="JBHSOH010000004">
    <property type="protein sequence ID" value="MFC5847261.1"/>
    <property type="molecule type" value="Genomic_DNA"/>
</dbReference>
<protein>
    <submittedName>
        <fullName evidence="2">Hsp20/alpha crystallin family protein</fullName>
    </submittedName>
</protein>
<comment type="caution">
    <text evidence="2">The sequence shown here is derived from an EMBL/GenBank/DDBJ whole genome shotgun (WGS) entry which is preliminary data.</text>
</comment>
<feature type="chain" id="PRO_5045574753" evidence="1">
    <location>
        <begin position="22"/>
        <end position="161"/>
    </location>
</feature>
<name>A0ABW1DF77_9DEIO</name>
<accession>A0ABW1DF77</accession>
<proteinExistence type="predicted"/>
<evidence type="ECO:0000256" key="1">
    <source>
        <dbReference type="SAM" id="SignalP"/>
    </source>
</evidence>